<proteinExistence type="predicted"/>
<feature type="transmembrane region" description="Helical" evidence="1">
    <location>
        <begin position="35"/>
        <end position="57"/>
    </location>
</feature>
<keyword evidence="1" id="KW-0812">Transmembrane</keyword>
<gene>
    <name evidence="2" type="ORF">S01H1_84200</name>
</gene>
<dbReference type="EMBL" id="BARS01057427">
    <property type="protein sequence ID" value="GAG51196.1"/>
    <property type="molecule type" value="Genomic_DNA"/>
</dbReference>
<accession>X0ZSI8</accession>
<dbReference type="PANTHER" id="PTHR35337:SF1">
    <property type="entry name" value="SLR1478 PROTEIN"/>
    <property type="match status" value="1"/>
</dbReference>
<dbReference type="Pfam" id="PF01944">
    <property type="entry name" value="SpoIIM"/>
    <property type="match status" value="1"/>
</dbReference>
<feature type="non-terminal residue" evidence="2">
    <location>
        <position position="140"/>
    </location>
</feature>
<keyword evidence="1" id="KW-0472">Membrane</keyword>
<reference evidence="2" key="1">
    <citation type="journal article" date="2014" name="Front. Microbiol.">
        <title>High frequency of phylogenetically diverse reductive dehalogenase-homologous genes in deep subseafloor sedimentary metagenomes.</title>
        <authorList>
            <person name="Kawai M."/>
            <person name="Futagami T."/>
            <person name="Toyoda A."/>
            <person name="Takaki Y."/>
            <person name="Nishi S."/>
            <person name="Hori S."/>
            <person name="Arai W."/>
            <person name="Tsubouchi T."/>
            <person name="Morono Y."/>
            <person name="Uchiyama I."/>
            <person name="Ito T."/>
            <person name="Fujiyama A."/>
            <person name="Inagaki F."/>
            <person name="Takami H."/>
        </authorList>
    </citation>
    <scope>NUCLEOTIDE SEQUENCE</scope>
    <source>
        <strain evidence="2">Expedition CK06-06</strain>
    </source>
</reference>
<feature type="transmembrane region" description="Helical" evidence="1">
    <location>
        <begin position="69"/>
        <end position="94"/>
    </location>
</feature>
<dbReference type="InterPro" id="IPR002798">
    <property type="entry name" value="SpoIIM-like"/>
</dbReference>
<keyword evidence="1" id="KW-1133">Transmembrane helix</keyword>
<dbReference type="AlphaFoldDB" id="X0ZSI8"/>
<comment type="caution">
    <text evidence="2">The sequence shown here is derived from an EMBL/GenBank/DDBJ whole genome shotgun (WGS) entry which is preliminary data.</text>
</comment>
<name>X0ZSI8_9ZZZZ</name>
<evidence type="ECO:0000313" key="2">
    <source>
        <dbReference type="EMBL" id="GAG51196.1"/>
    </source>
</evidence>
<protein>
    <recommendedName>
        <fullName evidence="3">Stage II sporulation protein M</fullName>
    </recommendedName>
</protein>
<dbReference type="PANTHER" id="PTHR35337">
    <property type="entry name" value="SLR1478 PROTEIN"/>
    <property type="match status" value="1"/>
</dbReference>
<evidence type="ECO:0000256" key="1">
    <source>
        <dbReference type="SAM" id="Phobius"/>
    </source>
</evidence>
<sequence length="140" mass="15417">FFSLAAGYSLGSFDIMEAYLEALPSGIQDYSLVQFLMFIIGNNVFNGFLWIGLGYVFSFPSLYLSALNGFVIGNISHTMIMESSLSFVLVGLIPHGIIEIPTLLLCSAMGMSLGYSLINRLRGRGSLRLELIKAMRLFIT</sequence>
<feature type="non-terminal residue" evidence="2">
    <location>
        <position position="1"/>
    </location>
</feature>
<feature type="transmembrane region" description="Helical" evidence="1">
    <location>
        <begin position="100"/>
        <end position="118"/>
    </location>
</feature>
<organism evidence="2">
    <name type="scientific">marine sediment metagenome</name>
    <dbReference type="NCBI Taxonomy" id="412755"/>
    <lineage>
        <taxon>unclassified sequences</taxon>
        <taxon>metagenomes</taxon>
        <taxon>ecological metagenomes</taxon>
    </lineage>
</organism>
<evidence type="ECO:0008006" key="3">
    <source>
        <dbReference type="Google" id="ProtNLM"/>
    </source>
</evidence>